<feature type="transmembrane region" description="Helical" evidence="1">
    <location>
        <begin position="23"/>
        <end position="44"/>
    </location>
</feature>
<keyword evidence="3" id="KW-1185">Reference proteome</keyword>
<dbReference type="AlphaFoldDB" id="A0A2T5J1E4"/>
<dbReference type="RefSeq" id="WP_107864716.1">
    <property type="nucleotide sequence ID" value="NZ_QAON01000003.1"/>
</dbReference>
<feature type="transmembrane region" description="Helical" evidence="1">
    <location>
        <begin position="114"/>
        <end position="142"/>
    </location>
</feature>
<organism evidence="2 3">
    <name type="scientific">Agitococcus lubricus</name>
    <dbReference type="NCBI Taxonomy" id="1077255"/>
    <lineage>
        <taxon>Bacteria</taxon>
        <taxon>Pseudomonadati</taxon>
        <taxon>Pseudomonadota</taxon>
        <taxon>Gammaproteobacteria</taxon>
        <taxon>Moraxellales</taxon>
        <taxon>Moraxellaceae</taxon>
        <taxon>Agitococcus</taxon>
    </lineage>
</organism>
<keyword evidence="1" id="KW-0812">Transmembrane</keyword>
<protein>
    <submittedName>
        <fullName evidence="2">Uncharacterized protein</fullName>
    </submittedName>
</protein>
<comment type="caution">
    <text evidence="2">The sequence shown here is derived from an EMBL/GenBank/DDBJ whole genome shotgun (WGS) entry which is preliminary data.</text>
</comment>
<dbReference type="Proteomes" id="UP000244223">
    <property type="component" value="Unassembled WGS sequence"/>
</dbReference>
<gene>
    <name evidence="2" type="ORF">C8N29_10318</name>
</gene>
<accession>A0A2T5J1E4</accession>
<sequence length="190" mass="21606">MILYQLSRPFAYLSIKNHPSKKVFDWIFPAIISITLMVMLSPFWSDINFYGNDGLISKLMTFCQTLPGFFLAALSVIATFSKVDIDQLLPAPTPKIKVEVRGTVNEIELTRRRFLCMLFSFLTFESLILAILPLFILAIAPAASKIIAEGWNTLAAITFIFVYLFTFFQMLTATMLGLYYLGDRLHQPNI</sequence>
<feature type="transmembrane region" description="Helical" evidence="1">
    <location>
        <begin position="154"/>
        <end position="181"/>
    </location>
</feature>
<evidence type="ECO:0000256" key="1">
    <source>
        <dbReference type="SAM" id="Phobius"/>
    </source>
</evidence>
<dbReference type="OrthoDB" id="8457152at2"/>
<keyword evidence="1" id="KW-1133">Transmembrane helix</keyword>
<proteinExistence type="predicted"/>
<evidence type="ECO:0000313" key="3">
    <source>
        <dbReference type="Proteomes" id="UP000244223"/>
    </source>
</evidence>
<reference evidence="2 3" key="1">
    <citation type="submission" date="2018-04" db="EMBL/GenBank/DDBJ databases">
        <title>Genomic Encyclopedia of Archaeal and Bacterial Type Strains, Phase II (KMG-II): from individual species to whole genera.</title>
        <authorList>
            <person name="Goeker M."/>
        </authorList>
    </citation>
    <scope>NUCLEOTIDE SEQUENCE [LARGE SCALE GENOMIC DNA]</scope>
    <source>
        <strain evidence="2 3">DSM 5822</strain>
    </source>
</reference>
<keyword evidence="1" id="KW-0472">Membrane</keyword>
<feature type="transmembrane region" description="Helical" evidence="1">
    <location>
        <begin position="56"/>
        <end position="80"/>
    </location>
</feature>
<evidence type="ECO:0000313" key="2">
    <source>
        <dbReference type="EMBL" id="PTQ90265.1"/>
    </source>
</evidence>
<name>A0A2T5J1E4_9GAMM</name>
<dbReference type="EMBL" id="QAON01000003">
    <property type="protein sequence ID" value="PTQ90265.1"/>
    <property type="molecule type" value="Genomic_DNA"/>
</dbReference>